<evidence type="ECO:0000256" key="3">
    <source>
        <dbReference type="RuleBase" id="RU000418"/>
    </source>
</evidence>
<dbReference type="Gene3D" id="3.30.260.10">
    <property type="entry name" value="TCP-1-like chaperonin intermediate domain"/>
    <property type="match status" value="1"/>
</dbReference>
<dbReference type="NCBIfam" id="NF009488">
    <property type="entry name" value="PRK12850.1"/>
    <property type="match status" value="1"/>
</dbReference>
<dbReference type="Gene3D" id="1.10.560.10">
    <property type="entry name" value="GroEL-like equatorial domain"/>
    <property type="match status" value="1"/>
</dbReference>
<dbReference type="Gene3D" id="3.50.50.60">
    <property type="entry name" value="FAD/NAD(P)-binding domain"/>
    <property type="match status" value="1"/>
</dbReference>
<dbReference type="SUPFAM" id="SSF48592">
    <property type="entry name" value="GroEL equatorial domain-like"/>
    <property type="match status" value="1"/>
</dbReference>
<dbReference type="InterPro" id="IPR027410">
    <property type="entry name" value="TCP-1-like_intermed_sf"/>
</dbReference>
<keyword evidence="2" id="KW-0143">Chaperone</keyword>
<organism evidence="6 7">
    <name type="scientific">Prorocentrum cordatum</name>
    <dbReference type="NCBI Taxonomy" id="2364126"/>
    <lineage>
        <taxon>Eukaryota</taxon>
        <taxon>Sar</taxon>
        <taxon>Alveolata</taxon>
        <taxon>Dinophyceae</taxon>
        <taxon>Prorocentrales</taxon>
        <taxon>Prorocentraceae</taxon>
        <taxon>Prorocentrum</taxon>
    </lineage>
</organism>
<evidence type="ECO:0000259" key="5">
    <source>
        <dbReference type="Pfam" id="PF25413"/>
    </source>
</evidence>
<protein>
    <recommendedName>
        <fullName evidence="5">[F-actin]-monooxygenase MICAL1-3-like Rossman domain-containing protein</fullName>
    </recommendedName>
</protein>
<dbReference type="InterPro" id="IPR036188">
    <property type="entry name" value="FAD/NAD-bd_sf"/>
</dbReference>
<dbReference type="Pfam" id="PF25413">
    <property type="entry name" value="Rossman_Mical"/>
    <property type="match status" value="1"/>
</dbReference>
<dbReference type="InterPro" id="IPR027413">
    <property type="entry name" value="GROEL-like_equatorial_sf"/>
</dbReference>
<dbReference type="CDD" id="cd03344">
    <property type="entry name" value="GroEL"/>
    <property type="match status" value="1"/>
</dbReference>
<feature type="domain" description="[F-actin]-monooxygenase MICAL1-3-like Rossman" evidence="5">
    <location>
        <begin position="194"/>
        <end position="297"/>
    </location>
</feature>
<dbReference type="InterPro" id="IPR027409">
    <property type="entry name" value="GroEL-like_apical_dom_sf"/>
</dbReference>
<dbReference type="PANTHER" id="PTHR45633">
    <property type="entry name" value="60 KDA HEAT SHOCK PROTEIN, MITOCHONDRIAL"/>
    <property type="match status" value="1"/>
</dbReference>
<gene>
    <name evidence="6" type="ORF">PCOR1329_LOCUS35501</name>
</gene>
<dbReference type="SUPFAM" id="SSF51905">
    <property type="entry name" value="FAD/NAD(P)-binding domain"/>
    <property type="match status" value="1"/>
</dbReference>
<comment type="caution">
    <text evidence="6">The sequence shown here is derived from an EMBL/GenBank/DDBJ whole genome shotgun (WGS) entry which is preliminary data.</text>
</comment>
<feature type="region of interest" description="Disordered" evidence="4">
    <location>
        <begin position="1027"/>
        <end position="1069"/>
    </location>
</feature>
<evidence type="ECO:0000256" key="1">
    <source>
        <dbReference type="ARBA" id="ARBA00006607"/>
    </source>
</evidence>
<dbReference type="EMBL" id="CAUYUJ010014336">
    <property type="protein sequence ID" value="CAK0839947.1"/>
    <property type="molecule type" value="Genomic_DNA"/>
</dbReference>
<proteinExistence type="inferred from homology"/>
<dbReference type="Pfam" id="PF00118">
    <property type="entry name" value="Cpn60_TCP1"/>
    <property type="match status" value="1"/>
</dbReference>
<dbReference type="Gene3D" id="3.50.7.10">
    <property type="entry name" value="GroEL"/>
    <property type="match status" value="1"/>
</dbReference>
<name>A0ABN9T4J6_9DINO</name>
<evidence type="ECO:0000256" key="2">
    <source>
        <dbReference type="ARBA" id="ARBA00023186"/>
    </source>
</evidence>
<dbReference type="NCBIfam" id="NF000592">
    <property type="entry name" value="PRK00013.1"/>
    <property type="match status" value="1"/>
</dbReference>
<evidence type="ECO:0000256" key="4">
    <source>
        <dbReference type="SAM" id="MobiDB-lite"/>
    </source>
</evidence>
<dbReference type="NCBIfam" id="NF009489">
    <property type="entry name" value="PRK12851.1"/>
    <property type="match status" value="1"/>
</dbReference>
<dbReference type="InterPro" id="IPR057494">
    <property type="entry name" value="Rossman_Mical"/>
</dbReference>
<sequence>MKAVRGLPWKAARIWAKLDAQASRRDYAGRPFRGRHVVVVGAGPVGLRFALEARLAGASVTVLEKRGDFVRINRMHLWDWVKQDLILWGAKDFSPPGGSFGVDKDYVHIGISEAQHLLLKCCLLLGVSVELGVEFRSVNPVGGHWLMETHPALTNGRDRLPVDAIACADGAASRIAISNGSNPKKTGLGKEGKAIGIVSNFVNSGTQAERDVRQFSWAYQFQRPLFQRLKAKVGLNLENIVYYRGDENHYMIMTPTKQCLLDTGCLRCPEPEGVPLLDTSNVDIDTLQDLSRQVAEHFGIPQTFTPKQSCMAFDFSDTRRHDRSVIFKREEGAPVLPLCLVGDALLEPFCYGPHCTDVVTSPCGAGDPSRACEAQEAVFANADMAFNIQEWQVDPSTRYKGFSAPARPAAAAAASGIGQVANDFDSAFLPCSTLLRALVRHGLRGVLIRSLGEAGALGADPSGALGEVEDIEAAAKAGIEHARSGGIDLNATKTFTILLQSLPAAMLSTLRAPAAAHARRALPLAAVGARSFASAKDIRHGSDARALMLEGCNRLADAVAVTMGPKGRNVVIEQSFGAPKVTKDGVTVAKAVEMKATPMINVGAQLVKTVASKTNDVAGDGTTTATVLARAIFREGCKAVAAGMNPMDIKRGMDAAVKVVLEELAARATTIDSPASIRSVATIAANGDTSIGDMITEAFEKVGKDGTITVADGKTMEHELEVVEGMKLDRGYISPYFVTNAKAQKVEMESPLILMYDKKISSVQAILPLLEQVAKLQKPLLLCAEDVDGDALAMLIVNKLRGGLKVAAIKAPGFGDNRKAIMNDLAVLTGAELISEETGGKLEDVQLSQLGTAKTVTIGKDDTILLDGAGDKARISERCEEIRDAIDASTSEYEKDKMKERLAKLSGGVAVIKVGGASEVEVNEVKDRLNDALNATKAALEEGIVPGGGTALLFASSKLESLKLENLDQQVGVDAIKAAIKQPCMQIAQNAGAESGVVVQTLLKDETRTLGFNAATGEYVCIISRGHHRPHQGRPHRAGGRRLRGLPDDDHGGHHRGGDGGEGERGRRSQWPEAVALRDGGPAAEHALLRKLRRRQQSGRDAFHWTQIGGALQWRVSSGGKDEGEEEEERRIQDRKFAVLYDQAEATKGEAKKLDAFQALCLRRVVGVSLSYVGHVTKDAVRATCGCGKLSSLQAYGQVVPDSQIQSGGARQPDGSAVGRCVFAPVSFVSARPGSPRKRGRPRIPLSRCVFALACQAARGAQRPSASASMRRHEPSVAHAPVLSTNAPQRCAARSLFCCSFVPISLSLSLSLSLCTSRSCATTTQMEGSAAEYCLEF</sequence>
<comment type="similarity">
    <text evidence="1 3">Belongs to the chaperonin (HSP60) family.</text>
</comment>
<dbReference type="InterPro" id="IPR002423">
    <property type="entry name" value="Cpn60/GroEL/TCP-1"/>
</dbReference>
<keyword evidence="7" id="KW-1185">Reference proteome</keyword>
<dbReference type="SUPFAM" id="SSF52029">
    <property type="entry name" value="GroEL apical domain-like"/>
    <property type="match status" value="1"/>
</dbReference>
<dbReference type="NCBIfam" id="TIGR02348">
    <property type="entry name" value="GroEL"/>
    <property type="match status" value="1"/>
</dbReference>
<dbReference type="InterPro" id="IPR001844">
    <property type="entry name" value="Cpn60/GroEL"/>
</dbReference>
<dbReference type="NCBIfam" id="NF009487">
    <property type="entry name" value="PRK12849.1"/>
    <property type="match status" value="1"/>
</dbReference>
<dbReference type="PRINTS" id="PR00298">
    <property type="entry name" value="CHAPERONIN60"/>
</dbReference>
<feature type="compositionally biased region" description="Basic and acidic residues" evidence="4">
    <location>
        <begin position="1045"/>
        <end position="1067"/>
    </location>
</feature>
<feature type="compositionally biased region" description="Basic residues" evidence="4">
    <location>
        <begin position="1027"/>
        <end position="1044"/>
    </location>
</feature>
<reference evidence="6" key="1">
    <citation type="submission" date="2023-10" db="EMBL/GenBank/DDBJ databases">
        <authorList>
            <person name="Chen Y."/>
            <person name="Shah S."/>
            <person name="Dougan E. K."/>
            <person name="Thang M."/>
            <person name="Chan C."/>
        </authorList>
    </citation>
    <scope>NUCLEOTIDE SEQUENCE [LARGE SCALE GENOMIC DNA]</scope>
</reference>
<accession>A0ABN9T4J6</accession>
<dbReference type="Proteomes" id="UP001189429">
    <property type="component" value="Unassembled WGS sequence"/>
</dbReference>
<evidence type="ECO:0000313" key="7">
    <source>
        <dbReference type="Proteomes" id="UP001189429"/>
    </source>
</evidence>
<evidence type="ECO:0000313" key="6">
    <source>
        <dbReference type="EMBL" id="CAK0839947.1"/>
    </source>
</evidence>
<dbReference type="SUPFAM" id="SSF54849">
    <property type="entry name" value="GroEL-intermediate domain like"/>
    <property type="match status" value="1"/>
</dbReference>